<evidence type="ECO:0000256" key="4">
    <source>
        <dbReference type="ARBA" id="ARBA00022741"/>
    </source>
</evidence>
<dbReference type="CDD" id="cd00553">
    <property type="entry name" value="NAD_synthase"/>
    <property type="match status" value="1"/>
</dbReference>
<dbReference type="GO" id="GO:0016740">
    <property type="term" value="F:transferase activity"/>
    <property type="evidence" value="ECO:0007669"/>
    <property type="project" value="UniProtKB-KW"/>
</dbReference>
<feature type="binding site" evidence="7">
    <location>
        <position position="401"/>
    </location>
    <ligand>
        <name>ATP</name>
        <dbReference type="ChEBI" id="CHEBI:30616"/>
    </ligand>
</feature>
<reference evidence="12" key="1">
    <citation type="submission" date="2020-01" db="EMBL/GenBank/DDBJ databases">
        <authorList>
            <person name="Meier V. D."/>
            <person name="Meier V D."/>
        </authorList>
    </citation>
    <scope>NUCLEOTIDE SEQUENCE</scope>
    <source>
        <strain evidence="12">HLG_WM_MAG_10</strain>
    </source>
</reference>
<keyword evidence="6 7" id="KW-0520">NAD</keyword>
<evidence type="ECO:0000256" key="8">
    <source>
        <dbReference type="PIRNR" id="PIRNR006630"/>
    </source>
</evidence>
<evidence type="ECO:0000256" key="9">
    <source>
        <dbReference type="PROSITE-ProRule" id="PRU10139"/>
    </source>
</evidence>
<dbReference type="AlphaFoldDB" id="A0A6S6UHF7"/>
<name>A0A6S6UHF7_9BACT</name>
<dbReference type="GO" id="GO:0005737">
    <property type="term" value="C:cytoplasm"/>
    <property type="evidence" value="ECO:0007669"/>
    <property type="project" value="InterPro"/>
</dbReference>
<dbReference type="Gene3D" id="3.60.110.10">
    <property type="entry name" value="Carbon-nitrogen hydrolase"/>
    <property type="match status" value="1"/>
</dbReference>
<dbReference type="PIRSF" id="PIRSF006630">
    <property type="entry name" value="NADS_GAT"/>
    <property type="match status" value="1"/>
</dbReference>
<dbReference type="GO" id="GO:0008795">
    <property type="term" value="F:NAD+ synthase activity"/>
    <property type="evidence" value="ECO:0007669"/>
    <property type="project" value="UniProtKB-UniRule"/>
</dbReference>
<evidence type="ECO:0000256" key="10">
    <source>
        <dbReference type="RuleBase" id="RU003811"/>
    </source>
</evidence>
<feature type="binding site" evidence="7">
    <location>
        <position position="516"/>
    </location>
    <ligand>
        <name>deamido-NAD(+)</name>
        <dbReference type="ChEBI" id="CHEBI:58437"/>
        <note>ligand shared between two neighboring subunits</note>
    </ligand>
</feature>
<dbReference type="InterPro" id="IPR003010">
    <property type="entry name" value="C-N_Hydrolase"/>
</dbReference>
<feature type="binding site" evidence="7">
    <location>
        <position position="377"/>
    </location>
    <ligand>
        <name>deamido-NAD(+)</name>
        <dbReference type="ChEBI" id="CHEBI:58437"/>
        <note>ligand shared between two neighboring subunits</note>
    </ligand>
</feature>
<comment type="catalytic activity">
    <reaction evidence="7 8">
        <text>deamido-NAD(+) + L-glutamine + ATP + H2O = L-glutamate + AMP + diphosphate + NAD(+) + H(+)</text>
        <dbReference type="Rhea" id="RHEA:24384"/>
        <dbReference type="ChEBI" id="CHEBI:15377"/>
        <dbReference type="ChEBI" id="CHEBI:15378"/>
        <dbReference type="ChEBI" id="CHEBI:29985"/>
        <dbReference type="ChEBI" id="CHEBI:30616"/>
        <dbReference type="ChEBI" id="CHEBI:33019"/>
        <dbReference type="ChEBI" id="CHEBI:57540"/>
        <dbReference type="ChEBI" id="CHEBI:58359"/>
        <dbReference type="ChEBI" id="CHEBI:58437"/>
        <dbReference type="ChEBI" id="CHEBI:456215"/>
        <dbReference type="EC" id="6.3.5.1"/>
    </reaction>
</comment>
<dbReference type="InterPro" id="IPR022310">
    <property type="entry name" value="NAD/GMP_synthase"/>
</dbReference>
<dbReference type="InterPro" id="IPR014445">
    <property type="entry name" value="Gln-dep_NAD_synthase"/>
</dbReference>
<keyword evidence="12" id="KW-0315">Glutamine amidotransferase</keyword>
<evidence type="ECO:0000256" key="5">
    <source>
        <dbReference type="ARBA" id="ARBA00022840"/>
    </source>
</evidence>
<dbReference type="FunFam" id="3.40.50.620:FF:000106">
    <property type="entry name" value="Glutamine-dependent NAD(+) synthetase"/>
    <property type="match status" value="1"/>
</dbReference>
<dbReference type="SUPFAM" id="SSF56317">
    <property type="entry name" value="Carbon-nitrogen hydrolase"/>
    <property type="match status" value="1"/>
</dbReference>
<dbReference type="GO" id="GO:0004359">
    <property type="term" value="F:glutaminase activity"/>
    <property type="evidence" value="ECO:0007669"/>
    <property type="project" value="InterPro"/>
</dbReference>
<evidence type="ECO:0000259" key="11">
    <source>
        <dbReference type="PROSITE" id="PS50263"/>
    </source>
</evidence>
<feature type="binding site" evidence="7">
    <location>
        <position position="406"/>
    </location>
    <ligand>
        <name>deamido-NAD(+)</name>
        <dbReference type="ChEBI" id="CHEBI:58437"/>
        <note>ligand shared between two neighboring subunits</note>
    </ligand>
</feature>
<gene>
    <name evidence="7" type="primary">nadE</name>
    <name evidence="12" type="ORF">HELGO_WM26563</name>
</gene>
<evidence type="ECO:0000256" key="1">
    <source>
        <dbReference type="ARBA" id="ARBA00005188"/>
    </source>
</evidence>
<dbReference type="Gene3D" id="3.40.50.620">
    <property type="entry name" value="HUPs"/>
    <property type="match status" value="1"/>
</dbReference>
<dbReference type="UniPathway" id="UPA00253">
    <property type="reaction ID" value="UER00334"/>
</dbReference>
<dbReference type="GO" id="GO:0009435">
    <property type="term" value="P:NAD+ biosynthetic process"/>
    <property type="evidence" value="ECO:0007669"/>
    <property type="project" value="UniProtKB-UniRule"/>
</dbReference>
<keyword evidence="3 7" id="KW-0436">Ligase</keyword>
<keyword evidence="5 7" id="KW-0067">ATP-binding</keyword>
<dbReference type="SUPFAM" id="SSF52402">
    <property type="entry name" value="Adenine nucleotide alpha hydrolases-like"/>
    <property type="match status" value="1"/>
</dbReference>
<dbReference type="InterPro" id="IPR014729">
    <property type="entry name" value="Rossmann-like_a/b/a_fold"/>
</dbReference>
<dbReference type="Pfam" id="PF00795">
    <property type="entry name" value="CN_hydrolase"/>
    <property type="match status" value="1"/>
</dbReference>
<protein>
    <recommendedName>
        <fullName evidence="7 8">Glutamine-dependent NAD(+) synthetase</fullName>
        <ecNumber evidence="7 8">6.3.5.1</ecNumber>
    </recommendedName>
    <alternativeName>
        <fullName evidence="7 8">NAD(+) synthase [glutamine-hydrolyzing]</fullName>
    </alternativeName>
</protein>
<feature type="active site" description="Proton acceptor; for glutaminase activity" evidence="7">
    <location>
        <position position="41"/>
    </location>
</feature>
<dbReference type="PROSITE" id="PS50263">
    <property type="entry name" value="CN_HYDROLASE"/>
    <property type="match status" value="1"/>
</dbReference>
<comment type="similarity">
    <text evidence="2 7 8">In the C-terminal section; belongs to the NAD synthetase family.</text>
</comment>
<dbReference type="GO" id="GO:0000257">
    <property type="term" value="F:nitrilase activity"/>
    <property type="evidence" value="ECO:0007669"/>
    <property type="project" value="UniProtKB-ARBA"/>
</dbReference>
<comment type="pathway">
    <text evidence="1 7 8">Cofactor biosynthesis; NAD(+) biosynthesis; NAD(+) from deamido-NAD(+) (L-Gln route): step 1/1.</text>
</comment>
<organism evidence="12">
    <name type="scientific">uncultured Aureispira sp</name>
    <dbReference type="NCBI Taxonomy" id="1331704"/>
    <lineage>
        <taxon>Bacteria</taxon>
        <taxon>Pseudomonadati</taxon>
        <taxon>Bacteroidota</taxon>
        <taxon>Saprospiria</taxon>
        <taxon>Saprospirales</taxon>
        <taxon>Saprospiraceae</taxon>
        <taxon>Aureispira</taxon>
        <taxon>environmental samples</taxon>
    </lineage>
</organism>
<dbReference type="GO" id="GO:0003952">
    <property type="term" value="F:NAD+ synthase (glutamine-hydrolyzing) activity"/>
    <property type="evidence" value="ECO:0007669"/>
    <property type="project" value="UniProtKB-UniRule"/>
</dbReference>
<sequence>MKIAIAQLNYHIGNFEGNLQKMLNATTTAKEQGADIVVFGELAVTGYPPQDFLEFDDFIQRSEAVVNSLAKAATDIAIVVGAPCRNPVVEGKDLYNSAYFLAEGTIQQVVHKTLLPTYDIFDEYRYFEPASEFKVVDYKGSKIALTVCEDIWNVGNENPLYKICPLDELMPQNPDFVLNLSASPFSFTHAENRIHVLKANVERYGKPMFYVNHVGAQTEIIFDGGSLVMSPDGTVHDELPYFEECIRTYALESVQKGGVKHVQPKEKMTLIHDALVTGVRDYFGKLGLKKAILGLSGGIDSAVVAVLAQRALGAENVRVLLMPSQFSSDHSINDARELAENLNVQYDLIQIEDVYKSYESLLQPHFAGTSFNVAEENIQARIRGMLLMAMSNKFGHILLNTSNKSEAAVGYGTLYGDMAGGLSVIADLYKTEVFELSRYMNKEGEVIPENIITKPPSAELRPDQFDSDSLPDYDILDGVLYQYIEKRQGPKELIAMGYDEKLVHRILKMVNRNEFKRAQVAPILRVSSKAFGMGRRIPIVGKYLN</sequence>
<feature type="domain" description="CN hydrolase" evidence="11">
    <location>
        <begin position="1"/>
        <end position="253"/>
    </location>
</feature>
<dbReference type="NCBIfam" id="NF010588">
    <property type="entry name" value="PRK13981.1"/>
    <property type="match status" value="1"/>
</dbReference>
<feature type="active site" description="For glutaminase activity" evidence="7">
    <location>
        <position position="112"/>
    </location>
</feature>
<dbReference type="EC" id="6.3.5.1" evidence="7 8"/>
<dbReference type="CDD" id="cd07570">
    <property type="entry name" value="GAT_Gln-NAD-synth"/>
    <property type="match status" value="1"/>
</dbReference>
<accession>A0A6S6UHF7</accession>
<dbReference type="EMBL" id="CACVAQ010000536">
    <property type="protein sequence ID" value="CAA6830141.1"/>
    <property type="molecule type" value="Genomic_DNA"/>
</dbReference>
<feature type="binding site" evidence="7">
    <location>
        <position position="118"/>
    </location>
    <ligand>
        <name>L-glutamine</name>
        <dbReference type="ChEBI" id="CHEBI:58359"/>
    </ligand>
</feature>
<dbReference type="HAMAP" id="MF_02090">
    <property type="entry name" value="NadE_glutamine_dep"/>
    <property type="match status" value="1"/>
</dbReference>
<evidence type="ECO:0000313" key="12">
    <source>
        <dbReference type="EMBL" id="CAA6830141.1"/>
    </source>
</evidence>
<keyword evidence="4 7" id="KW-0547">Nucleotide-binding</keyword>
<feature type="binding site" evidence="7">
    <location>
        <begin position="294"/>
        <end position="301"/>
    </location>
    <ligand>
        <name>ATP</name>
        <dbReference type="ChEBI" id="CHEBI:30616"/>
    </ligand>
</feature>
<feature type="binding site" evidence="7">
    <location>
        <position position="183"/>
    </location>
    <ligand>
        <name>L-glutamine</name>
        <dbReference type="ChEBI" id="CHEBI:58359"/>
    </ligand>
</feature>
<comment type="caution">
    <text evidence="7">Lacks conserved residue(s) required for the propagation of feature annotation.</text>
</comment>
<dbReference type="InterPro" id="IPR000132">
    <property type="entry name" value="Nitrilase/CN_hydratase_CS"/>
</dbReference>
<comment type="function">
    <text evidence="7">Catalyzes the ATP-dependent amidation of deamido-NAD to form NAD. Uses L-glutamine as a nitrogen source.</text>
</comment>
<dbReference type="NCBIfam" id="TIGR00552">
    <property type="entry name" value="nadE"/>
    <property type="match status" value="1"/>
</dbReference>
<comment type="similarity">
    <text evidence="10">Belongs to the NAD synthetase family.</text>
</comment>
<dbReference type="InterPro" id="IPR003694">
    <property type="entry name" value="NAD_synthase"/>
</dbReference>
<evidence type="ECO:0000256" key="3">
    <source>
        <dbReference type="ARBA" id="ARBA00022598"/>
    </source>
</evidence>
<keyword evidence="12" id="KW-0808">Transferase</keyword>
<dbReference type="InterPro" id="IPR036526">
    <property type="entry name" value="C-N_Hydrolase_sf"/>
</dbReference>
<dbReference type="PANTHER" id="PTHR23090:SF9">
    <property type="entry name" value="GLUTAMINE-DEPENDENT NAD(+) SYNTHETASE"/>
    <property type="match status" value="1"/>
</dbReference>
<dbReference type="PROSITE" id="PS00920">
    <property type="entry name" value="NITRIL_CHT_1"/>
    <property type="match status" value="1"/>
</dbReference>
<dbReference type="GO" id="GO:0005524">
    <property type="term" value="F:ATP binding"/>
    <property type="evidence" value="ECO:0007669"/>
    <property type="project" value="UniProtKB-UniRule"/>
</dbReference>
<dbReference type="PANTHER" id="PTHR23090">
    <property type="entry name" value="NH 3 /GLUTAMINE-DEPENDENT NAD + SYNTHETASE"/>
    <property type="match status" value="1"/>
</dbReference>
<feature type="active site" description="Nucleophile; for glutaminase activity" evidence="7">
    <location>
        <position position="148"/>
    </location>
</feature>
<dbReference type="Pfam" id="PF02540">
    <property type="entry name" value="NAD_synthase"/>
    <property type="match status" value="1"/>
</dbReference>
<evidence type="ECO:0000256" key="2">
    <source>
        <dbReference type="ARBA" id="ARBA00007145"/>
    </source>
</evidence>
<proteinExistence type="inferred from homology"/>
<evidence type="ECO:0000256" key="7">
    <source>
        <dbReference type="HAMAP-Rule" id="MF_02090"/>
    </source>
</evidence>
<evidence type="ECO:0000256" key="6">
    <source>
        <dbReference type="ARBA" id="ARBA00023027"/>
    </source>
</evidence>
<feature type="active site" description="Proton acceptor" evidence="9">
    <location>
        <position position="41"/>
    </location>
</feature>